<dbReference type="PANTHER" id="PTHR40255">
    <property type="entry name" value="UPF0093 MEMBRANE PROTEIN SLR1790"/>
    <property type="match status" value="1"/>
</dbReference>
<accession>A0A423PTQ8</accession>
<evidence type="ECO:0000256" key="1">
    <source>
        <dbReference type="ARBA" id="ARBA00004651"/>
    </source>
</evidence>
<dbReference type="HAMAP" id="MF_02239">
    <property type="entry name" value="HemJ"/>
    <property type="match status" value="1"/>
</dbReference>
<dbReference type="OrthoDB" id="9800824at2"/>
<sequence>MYLWVKAFHVIFMVAWFAGLFYLPRLFVYHAEASDTVGRERFKIMEKRLSILMSIAAVATIVFGIWLIGMLGWGWFMNTGWIHAKILLVVLLLGFHGWCQIQVKKFREDRASGSAGYFRLMNEVPTFFLVAIVVLAIVKPF</sequence>
<evidence type="ECO:0000256" key="3">
    <source>
        <dbReference type="ARBA" id="ARBA00006501"/>
    </source>
</evidence>
<evidence type="ECO:0000313" key="16">
    <source>
        <dbReference type="EMBL" id="ROO28958.1"/>
    </source>
</evidence>
<proteinExistence type="inferred from homology"/>
<dbReference type="GO" id="GO:0070818">
    <property type="term" value="F:protoporphyrinogen oxidase activity"/>
    <property type="evidence" value="ECO:0007669"/>
    <property type="project" value="UniProtKB-UniRule"/>
</dbReference>
<evidence type="ECO:0000256" key="8">
    <source>
        <dbReference type="ARBA" id="ARBA00022723"/>
    </source>
</evidence>
<dbReference type="Pfam" id="PF03653">
    <property type="entry name" value="UPF0093"/>
    <property type="match status" value="1"/>
</dbReference>
<dbReference type="PANTHER" id="PTHR40255:SF1">
    <property type="entry name" value="PROTOPORPHYRINOGEN IX OXIDASE"/>
    <property type="match status" value="1"/>
</dbReference>
<organism evidence="16 17">
    <name type="scientific">Salinisphaera japonica YTM-1</name>
    <dbReference type="NCBI Taxonomy" id="1209778"/>
    <lineage>
        <taxon>Bacteria</taxon>
        <taxon>Pseudomonadati</taxon>
        <taxon>Pseudomonadota</taxon>
        <taxon>Gammaproteobacteria</taxon>
        <taxon>Salinisphaerales</taxon>
        <taxon>Salinisphaeraceae</taxon>
        <taxon>Salinisphaera</taxon>
    </lineage>
</organism>
<keyword evidence="11 14" id="KW-0408">Iron</keyword>
<protein>
    <recommendedName>
        <fullName evidence="4 14">Protoporphyrinogen IX oxidase</fullName>
        <shortName evidence="14">PPO</shortName>
        <ecNumber evidence="14 15">1.3.99.-</ecNumber>
    </recommendedName>
</protein>
<comment type="catalytic activity">
    <reaction evidence="13 14 15">
        <text>protoporphyrinogen IX + 3 A = protoporphyrin IX + 3 AH2</text>
        <dbReference type="Rhea" id="RHEA:62000"/>
        <dbReference type="ChEBI" id="CHEBI:13193"/>
        <dbReference type="ChEBI" id="CHEBI:17499"/>
        <dbReference type="ChEBI" id="CHEBI:57306"/>
        <dbReference type="ChEBI" id="CHEBI:57307"/>
    </reaction>
</comment>
<keyword evidence="12 14" id="KW-0472">Membrane</keyword>
<keyword evidence="8 14" id="KW-0479">Metal-binding</keyword>
<dbReference type="GO" id="GO:0046872">
    <property type="term" value="F:metal ion binding"/>
    <property type="evidence" value="ECO:0007669"/>
    <property type="project" value="UniProtKB-UniRule"/>
</dbReference>
<comment type="subunit">
    <text evidence="14">Homodimer.</text>
</comment>
<comment type="caution">
    <text evidence="16">The sequence shown here is derived from an EMBL/GenBank/DDBJ whole genome shotgun (WGS) entry which is preliminary data.</text>
</comment>
<comment type="pathway">
    <text evidence="2 14 15">Porphyrin-containing compound metabolism; protoporphyrin-IX biosynthesis; protoporphyrin-IX from protoporphyrinogen-IX: step 1/1.</text>
</comment>
<name>A0A423PTQ8_9GAMM</name>
<keyword evidence="17" id="KW-1185">Reference proteome</keyword>
<dbReference type="InterPro" id="IPR005265">
    <property type="entry name" value="HemJ-like"/>
</dbReference>
<keyword evidence="9 14" id="KW-1133">Transmembrane helix</keyword>
<keyword evidence="10 14" id="KW-0560">Oxidoreductase</keyword>
<dbReference type="RefSeq" id="WP_123657974.1">
    <property type="nucleotide sequence ID" value="NZ_AYKG01000018.1"/>
</dbReference>
<evidence type="ECO:0000256" key="10">
    <source>
        <dbReference type="ARBA" id="ARBA00023002"/>
    </source>
</evidence>
<evidence type="ECO:0000256" key="5">
    <source>
        <dbReference type="ARBA" id="ARBA00022475"/>
    </source>
</evidence>
<dbReference type="Proteomes" id="UP000285310">
    <property type="component" value="Unassembled WGS sequence"/>
</dbReference>
<keyword evidence="6 14" id="KW-0349">Heme</keyword>
<keyword evidence="7 14" id="KW-0812">Transmembrane</keyword>
<evidence type="ECO:0000256" key="6">
    <source>
        <dbReference type="ARBA" id="ARBA00022617"/>
    </source>
</evidence>
<evidence type="ECO:0000256" key="2">
    <source>
        <dbReference type="ARBA" id="ARBA00005073"/>
    </source>
</evidence>
<evidence type="ECO:0000256" key="15">
    <source>
        <dbReference type="PIRNR" id="PIRNR004638"/>
    </source>
</evidence>
<dbReference type="InParanoid" id="A0A423PTQ8"/>
<comment type="subcellular location">
    <subcellularLocation>
        <location evidence="1 14">Cell membrane</location>
        <topology evidence="1 14">Multi-pass membrane protein</topology>
    </subcellularLocation>
</comment>
<evidence type="ECO:0000256" key="14">
    <source>
        <dbReference type="HAMAP-Rule" id="MF_02239"/>
    </source>
</evidence>
<feature type="transmembrane region" description="Helical" evidence="14">
    <location>
        <begin position="82"/>
        <end position="99"/>
    </location>
</feature>
<feature type="binding site" description="axial binding residue" evidence="14">
    <location>
        <position position="9"/>
    </location>
    <ligand>
        <name>heme</name>
        <dbReference type="ChEBI" id="CHEBI:30413"/>
    </ligand>
    <ligandPart>
        <name>Fe</name>
        <dbReference type="ChEBI" id="CHEBI:18248"/>
    </ligandPart>
</feature>
<comment type="cofactor">
    <cofactor evidence="14 15">
        <name>heme b</name>
        <dbReference type="ChEBI" id="CHEBI:60344"/>
    </cofactor>
    <text evidence="14 15">Binds 1 heme b (iron(II)-protoporphyrin IX) group per subunit.</text>
</comment>
<feature type="transmembrane region" description="Helical" evidence="14">
    <location>
        <begin position="49"/>
        <end position="76"/>
    </location>
</feature>
<dbReference type="EC" id="1.3.99.-" evidence="14 15"/>
<reference evidence="16 17" key="1">
    <citation type="submission" date="2013-10" db="EMBL/GenBank/DDBJ databases">
        <title>Salinisphaera japonica YTM-1 Genome Sequencing.</title>
        <authorList>
            <person name="Lai Q."/>
            <person name="Li C."/>
            <person name="Shao Z."/>
        </authorList>
    </citation>
    <scope>NUCLEOTIDE SEQUENCE [LARGE SCALE GENOMIC DNA]</scope>
    <source>
        <strain evidence="16 17">YTM-1</strain>
    </source>
</reference>
<dbReference type="EMBL" id="AYKG01000018">
    <property type="protein sequence ID" value="ROO28958.1"/>
    <property type="molecule type" value="Genomic_DNA"/>
</dbReference>
<gene>
    <name evidence="16" type="ORF">SAJA_07250</name>
</gene>
<evidence type="ECO:0000313" key="17">
    <source>
        <dbReference type="Proteomes" id="UP000285310"/>
    </source>
</evidence>
<evidence type="ECO:0000256" key="13">
    <source>
        <dbReference type="ARBA" id="ARBA00048390"/>
    </source>
</evidence>
<evidence type="ECO:0000256" key="4">
    <source>
        <dbReference type="ARBA" id="ARBA00017504"/>
    </source>
</evidence>
<dbReference type="PIRSF" id="PIRSF004638">
    <property type="entry name" value="UCP004638"/>
    <property type="match status" value="1"/>
</dbReference>
<evidence type="ECO:0000256" key="9">
    <source>
        <dbReference type="ARBA" id="ARBA00022989"/>
    </source>
</evidence>
<feature type="transmembrane region" description="Helical" evidence="14">
    <location>
        <begin position="6"/>
        <end position="28"/>
    </location>
</feature>
<dbReference type="AlphaFoldDB" id="A0A423PTQ8"/>
<keyword evidence="5 14" id="KW-1003">Cell membrane</keyword>
<feature type="transmembrane region" description="Helical" evidence="14">
    <location>
        <begin position="120"/>
        <end position="138"/>
    </location>
</feature>
<evidence type="ECO:0000256" key="7">
    <source>
        <dbReference type="ARBA" id="ARBA00022692"/>
    </source>
</evidence>
<dbReference type="GO" id="GO:0005886">
    <property type="term" value="C:plasma membrane"/>
    <property type="evidence" value="ECO:0007669"/>
    <property type="project" value="UniProtKB-SubCell"/>
</dbReference>
<dbReference type="GO" id="GO:0006782">
    <property type="term" value="P:protoporphyrinogen IX biosynthetic process"/>
    <property type="evidence" value="ECO:0007669"/>
    <property type="project" value="UniProtKB-UniRule"/>
</dbReference>
<evidence type="ECO:0000256" key="11">
    <source>
        <dbReference type="ARBA" id="ARBA00023004"/>
    </source>
</evidence>
<dbReference type="UniPathway" id="UPA00251">
    <property type="reaction ID" value="UER00324"/>
</dbReference>
<evidence type="ECO:0000256" key="12">
    <source>
        <dbReference type="ARBA" id="ARBA00023136"/>
    </source>
</evidence>
<feature type="binding site" description="axial binding residue" evidence="14">
    <location>
        <position position="85"/>
    </location>
    <ligand>
        <name>heme</name>
        <dbReference type="ChEBI" id="CHEBI:30413"/>
    </ligand>
    <ligandPart>
        <name>Fe</name>
        <dbReference type="ChEBI" id="CHEBI:18248"/>
    </ligandPart>
</feature>
<comment type="similarity">
    <text evidence="3 14 15">Belongs to the HemJ family.</text>
</comment>
<comment type="function">
    <text evidence="14 15">Catalyzes the oxidation of protoporphyrinogen IX to protoporphyrin IX.</text>
</comment>